<dbReference type="OrthoDB" id="10249065at2759"/>
<dbReference type="PROSITE" id="PS50082">
    <property type="entry name" value="WD_REPEATS_2"/>
    <property type="match status" value="3"/>
</dbReference>
<dbReference type="Pfam" id="PF04158">
    <property type="entry name" value="Sof1"/>
    <property type="match status" value="1"/>
</dbReference>
<evidence type="ECO:0000256" key="8">
    <source>
        <dbReference type="ARBA" id="ARBA00032239"/>
    </source>
</evidence>
<proteinExistence type="inferred from homology"/>
<comment type="caution">
    <text evidence="11">The sequence shown here is derived from an EMBL/GenBank/DDBJ whole genome shotgun (WGS) entry which is preliminary data.</text>
</comment>
<evidence type="ECO:0000256" key="1">
    <source>
        <dbReference type="ARBA" id="ARBA00004604"/>
    </source>
</evidence>
<evidence type="ECO:0000256" key="6">
    <source>
        <dbReference type="ARBA" id="ARBA00023242"/>
    </source>
</evidence>
<name>A0A250WY32_9CHLO</name>
<dbReference type="Gene3D" id="2.130.10.10">
    <property type="entry name" value="YVTN repeat-like/Quinoprotein amine dehydrogenase"/>
    <property type="match status" value="3"/>
</dbReference>
<dbReference type="InterPro" id="IPR019775">
    <property type="entry name" value="WD40_repeat_CS"/>
</dbReference>
<dbReference type="InterPro" id="IPR036322">
    <property type="entry name" value="WD40_repeat_dom_sf"/>
</dbReference>
<dbReference type="InterPro" id="IPR007287">
    <property type="entry name" value="Sof1"/>
</dbReference>
<dbReference type="CDD" id="cd00200">
    <property type="entry name" value="WD40"/>
    <property type="match status" value="1"/>
</dbReference>
<gene>
    <name evidence="11" type="ORF">CEUSTIGMA_g3138.t1</name>
</gene>
<keyword evidence="7" id="KW-0687">Ribonucleoprotein</keyword>
<evidence type="ECO:0000256" key="4">
    <source>
        <dbReference type="ARBA" id="ARBA00022574"/>
    </source>
</evidence>
<comment type="subcellular location">
    <subcellularLocation>
        <location evidence="1">Nucleus</location>
        <location evidence="1">Nucleolus</location>
    </subcellularLocation>
</comment>
<keyword evidence="5" id="KW-0677">Repeat</keyword>
<dbReference type="STRING" id="1157962.A0A250WY32"/>
<feature type="domain" description="Sof1-like protein" evidence="10">
    <location>
        <begin position="358"/>
        <end position="444"/>
    </location>
</feature>
<protein>
    <recommendedName>
        <fullName evidence="3">DDB1- and CUL4-associated factor 13</fullName>
    </recommendedName>
    <alternativeName>
        <fullName evidence="8">WD repeat and SOF domain-containing protein 1</fullName>
    </alternativeName>
</protein>
<dbReference type="SUPFAM" id="SSF50978">
    <property type="entry name" value="WD40 repeat-like"/>
    <property type="match status" value="1"/>
</dbReference>
<dbReference type="Pfam" id="PF00400">
    <property type="entry name" value="WD40"/>
    <property type="match status" value="4"/>
</dbReference>
<keyword evidence="4 9" id="KW-0853">WD repeat</keyword>
<evidence type="ECO:0000313" key="12">
    <source>
        <dbReference type="Proteomes" id="UP000232323"/>
    </source>
</evidence>
<dbReference type="PANTHER" id="PTHR22851">
    <property type="entry name" value="U3 SMALL NUCLEOLAR RNA U3 SNORNA ASSOCIATED PROTEIN"/>
    <property type="match status" value="1"/>
</dbReference>
<keyword evidence="6" id="KW-0539">Nucleus</keyword>
<dbReference type="UniPathway" id="UPA00143"/>
<dbReference type="InterPro" id="IPR020472">
    <property type="entry name" value="WD40_PAC1"/>
</dbReference>
<evidence type="ECO:0000256" key="9">
    <source>
        <dbReference type="PROSITE-ProRule" id="PRU00221"/>
    </source>
</evidence>
<evidence type="ECO:0000313" key="11">
    <source>
        <dbReference type="EMBL" id="GAX75695.1"/>
    </source>
</evidence>
<evidence type="ECO:0000256" key="5">
    <source>
        <dbReference type="ARBA" id="ARBA00022737"/>
    </source>
</evidence>
<dbReference type="Proteomes" id="UP000232323">
    <property type="component" value="Unassembled WGS sequence"/>
</dbReference>
<dbReference type="PANTHER" id="PTHR22851:SF0">
    <property type="entry name" value="DDB1- AND CUL4-ASSOCIATED FACTOR 13"/>
    <property type="match status" value="1"/>
</dbReference>
<evidence type="ECO:0000256" key="3">
    <source>
        <dbReference type="ARBA" id="ARBA00021762"/>
    </source>
</evidence>
<reference evidence="11 12" key="1">
    <citation type="submission" date="2017-08" db="EMBL/GenBank/DDBJ databases">
        <title>Acidophilic green algal genome provides insights into adaptation to an acidic environment.</title>
        <authorList>
            <person name="Hirooka S."/>
            <person name="Hirose Y."/>
            <person name="Kanesaki Y."/>
            <person name="Higuchi S."/>
            <person name="Fujiwara T."/>
            <person name="Onuma R."/>
            <person name="Era A."/>
            <person name="Ohbayashi R."/>
            <person name="Uzuka A."/>
            <person name="Nozaki H."/>
            <person name="Yoshikawa H."/>
            <person name="Miyagishima S.Y."/>
        </authorList>
    </citation>
    <scope>NUCLEOTIDE SEQUENCE [LARGE SCALE GENOMIC DNA]</scope>
    <source>
        <strain evidence="11 12">NIES-2499</strain>
    </source>
</reference>
<dbReference type="GO" id="GO:0016567">
    <property type="term" value="P:protein ubiquitination"/>
    <property type="evidence" value="ECO:0007669"/>
    <property type="project" value="UniProtKB-UniPathway"/>
</dbReference>
<accession>A0A250WY32</accession>
<evidence type="ECO:0000256" key="7">
    <source>
        <dbReference type="ARBA" id="ARBA00023274"/>
    </source>
</evidence>
<dbReference type="FunFam" id="2.130.10.10:FF:000132">
    <property type="entry name" value="DDB1- and CUL4-associated factor 13"/>
    <property type="match status" value="1"/>
</dbReference>
<dbReference type="PROSITE" id="PS50294">
    <property type="entry name" value="WD_REPEATS_REGION"/>
    <property type="match status" value="3"/>
</dbReference>
<sequence length="449" mass="51150">MKVKVINRIEEDFTKERKQDLKKVHRNFDPNIHQFEKAHEYTRALNAAKLERIFAKPFIAALPHEDGVTALCRNPKTINSIVSGCADGAVRIWDIAQKRTLRRLVGHTGAVRGLSFAPDGESVVSCSTDCTVKLWKVPYAPLEAGHVEAQQQAVLEFQGSNAFRSIDHHWSRNMFATASTAVDVWDHERSEPVHTFTWGADTVISVRFNPAEADIFATTGSDRSIALYDLRISTPVRKLVMQTRCNALAWNPMEAFNFTVANEDCNLYSYDMRKFTSATCVHQDFVSAVLDVDYSPTGREFVAGSYDRSVRIFKYNGGHSRDVYTAKRMQRVFCVRFSGDASYVMSGSDDMNVRVWKAEASEQLGQLLPREKKKKAYNQALLERYKHMDEVKRITRHRHLPAAIFKAARQRRVIVDSESKKLQKRIAHSKPGSIKIKPERRKKIVAEVE</sequence>
<dbReference type="PROSITE" id="PS00678">
    <property type="entry name" value="WD_REPEATS_1"/>
    <property type="match status" value="1"/>
</dbReference>
<comment type="similarity">
    <text evidence="2">Belongs to the WD repeat DCAF13/WDSOF1 family.</text>
</comment>
<evidence type="ECO:0000256" key="2">
    <source>
        <dbReference type="ARBA" id="ARBA00005649"/>
    </source>
</evidence>
<dbReference type="PRINTS" id="PR00320">
    <property type="entry name" value="GPROTEINBRPT"/>
</dbReference>
<feature type="repeat" description="WD" evidence="9">
    <location>
        <begin position="325"/>
        <end position="366"/>
    </location>
</feature>
<feature type="repeat" description="WD" evidence="9">
    <location>
        <begin position="61"/>
        <end position="103"/>
    </location>
</feature>
<dbReference type="InterPro" id="IPR015943">
    <property type="entry name" value="WD40/YVTN_repeat-like_dom_sf"/>
</dbReference>
<feature type="repeat" description="WD" evidence="9">
    <location>
        <begin position="104"/>
        <end position="137"/>
    </location>
</feature>
<organism evidence="11 12">
    <name type="scientific">Chlamydomonas eustigma</name>
    <dbReference type="NCBI Taxonomy" id="1157962"/>
    <lineage>
        <taxon>Eukaryota</taxon>
        <taxon>Viridiplantae</taxon>
        <taxon>Chlorophyta</taxon>
        <taxon>core chlorophytes</taxon>
        <taxon>Chlorophyceae</taxon>
        <taxon>CS clade</taxon>
        <taxon>Chlamydomonadales</taxon>
        <taxon>Chlamydomonadaceae</taxon>
        <taxon>Chlamydomonas</taxon>
    </lineage>
</organism>
<dbReference type="InterPro" id="IPR051733">
    <property type="entry name" value="WD_repeat_DCAF13/WDSOF1"/>
</dbReference>
<dbReference type="EMBL" id="BEGY01000013">
    <property type="protein sequence ID" value="GAX75695.1"/>
    <property type="molecule type" value="Genomic_DNA"/>
</dbReference>
<keyword evidence="12" id="KW-1185">Reference proteome</keyword>
<dbReference type="AlphaFoldDB" id="A0A250WY32"/>
<dbReference type="GO" id="GO:0032040">
    <property type="term" value="C:small-subunit processome"/>
    <property type="evidence" value="ECO:0007669"/>
    <property type="project" value="TreeGrafter"/>
</dbReference>
<dbReference type="InterPro" id="IPR001680">
    <property type="entry name" value="WD40_rpt"/>
</dbReference>
<dbReference type="SMART" id="SM00320">
    <property type="entry name" value="WD40"/>
    <property type="match status" value="7"/>
</dbReference>
<evidence type="ECO:0000259" key="10">
    <source>
        <dbReference type="Pfam" id="PF04158"/>
    </source>
</evidence>
<dbReference type="GO" id="GO:0000462">
    <property type="term" value="P:maturation of SSU-rRNA from tricistronic rRNA transcript (SSU-rRNA, 5.8S rRNA, LSU-rRNA)"/>
    <property type="evidence" value="ECO:0007669"/>
    <property type="project" value="TreeGrafter"/>
</dbReference>